<reference evidence="2" key="1">
    <citation type="journal article" date="2021" name="G3 (Bethesda)">
        <title>Genome and transcriptome analysis of the beet armyworm Spodoptera exigua reveals targets for pest control. .</title>
        <authorList>
            <person name="Simon S."/>
            <person name="Breeschoten T."/>
            <person name="Jansen H.J."/>
            <person name="Dirks R.P."/>
            <person name="Schranz M.E."/>
            <person name="Ros V.I.D."/>
        </authorList>
    </citation>
    <scope>NUCLEOTIDE SEQUENCE</scope>
    <source>
        <strain evidence="2">TB_SE_WUR_2020</strain>
    </source>
</reference>
<evidence type="ECO:0000313" key="3">
    <source>
        <dbReference type="Proteomes" id="UP000814243"/>
    </source>
</evidence>
<name>A0A922MHK9_SPOEX</name>
<dbReference type="InterPro" id="IPR036179">
    <property type="entry name" value="Ig-like_dom_sf"/>
</dbReference>
<accession>A0A922MHK9</accession>
<sequence>MSTTGEDVEIWETLPWCGLTHRAEAYRRPQFLVRECNAPVCAHPSPQVLGAQLDESLRVRCSVTANPPDVNFFWQFNNSGESLEVSPLKFGNY</sequence>
<gene>
    <name evidence="2" type="ORF">HF086_003454</name>
</gene>
<evidence type="ECO:0000313" key="2">
    <source>
        <dbReference type="EMBL" id="KAH9636636.1"/>
    </source>
</evidence>
<dbReference type="InterPro" id="IPR007110">
    <property type="entry name" value="Ig-like_dom"/>
</dbReference>
<evidence type="ECO:0000259" key="1">
    <source>
        <dbReference type="PROSITE" id="PS50835"/>
    </source>
</evidence>
<dbReference type="PROSITE" id="PS50835">
    <property type="entry name" value="IG_LIKE"/>
    <property type="match status" value="1"/>
</dbReference>
<comment type="caution">
    <text evidence="2">The sequence shown here is derived from an EMBL/GenBank/DDBJ whole genome shotgun (WGS) entry which is preliminary data.</text>
</comment>
<protein>
    <recommendedName>
        <fullName evidence="1">Ig-like domain-containing protein</fullName>
    </recommendedName>
</protein>
<feature type="domain" description="Ig-like" evidence="1">
    <location>
        <begin position="29"/>
        <end position="93"/>
    </location>
</feature>
<proteinExistence type="predicted"/>
<dbReference type="AlphaFoldDB" id="A0A922MHK9"/>
<organism evidence="2 3">
    <name type="scientific">Spodoptera exigua</name>
    <name type="common">Beet armyworm</name>
    <name type="synonym">Noctua fulgens</name>
    <dbReference type="NCBI Taxonomy" id="7107"/>
    <lineage>
        <taxon>Eukaryota</taxon>
        <taxon>Metazoa</taxon>
        <taxon>Ecdysozoa</taxon>
        <taxon>Arthropoda</taxon>
        <taxon>Hexapoda</taxon>
        <taxon>Insecta</taxon>
        <taxon>Pterygota</taxon>
        <taxon>Neoptera</taxon>
        <taxon>Endopterygota</taxon>
        <taxon>Lepidoptera</taxon>
        <taxon>Glossata</taxon>
        <taxon>Ditrysia</taxon>
        <taxon>Noctuoidea</taxon>
        <taxon>Noctuidae</taxon>
        <taxon>Amphipyrinae</taxon>
        <taxon>Spodoptera</taxon>
    </lineage>
</organism>
<dbReference type="Proteomes" id="UP000814243">
    <property type="component" value="Unassembled WGS sequence"/>
</dbReference>
<dbReference type="SUPFAM" id="SSF48726">
    <property type="entry name" value="Immunoglobulin"/>
    <property type="match status" value="1"/>
</dbReference>
<dbReference type="EMBL" id="JACEFF010000488">
    <property type="protein sequence ID" value="KAH9636636.1"/>
    <property type="molecule type" value="Genomic_DNA"/>
</dbReference>